<sequence length="197" mass="21776">MFAALRCCVRPTLPSVVRPHQPNVSSLVSQLRSFHVSPPAFRTLNQSSRQKKSGRRVQKTRSPLLFGCPQRKGVCSQVFTATPKKPNSGKRKVARVKLSNGKSCMAYIAGEGHNLQEHSVVLVRGGRAQDLPGVQYKVVRGALDLGGVVNRARARSRYGLVSIIPAADPPLTCMAGSRNQRNRMRVCESQWNRYRSV</sequence>
<evidence type="ECO:0000256" key="2">
    <source>
        <dbReference type="ARBA" id="ARBA00022980"/>
    </source>
</evidence>
<name>A0AAD6UF23_9AGAR</name>
<dbReference type="InterPro" id="IPR006032">
    <property type="entry name" value="Ribosomal_uS12"/>
</dbReference>
<dbReference type="Proteomes" id="UP001222325">
    <property type="component" value="Unassembled WGS sequence"/>
</dbReference>
<dbReference type="AlphaFoldDB" id="A0AAD6UF23"/>
<accession>A0AAD6UF23</accession>
<evidence type="ECO:0000256" key="3">
    <source>
        <dbReference type="ARBA" id="ARBA00023274"/>
    </source>
</evidence>
<keyword evidence="5" id="KW-1185">Reference proteome</keyword>
<evidence type="ECO:0000256" key="1">
    <source>
        <dbReference type="ARBA" id="ARBA00005657"/>
    </source>
</evidence>
<dbReference type="InterPro" id="IPR012340">
    <property type="entry name" value="NA-bd_OB-fold"/>
</dbReference>
<dbReference type="EMBL" id="JARJCN010000012">
    <property type="protein sequence ID" value="KAJ7095969.1"/>
    <property type="molecule type" value="Genomic_DNA"/>
</dbReference>
<evidence type="ECO:0000313" key="5">
    <source>
        <dbReference type="Proteomes" id="UP001222325"/>
    </source>
</evidence>
<dbReference type="GO" id="GO:0006412">
    <property type="term" value="P:translation"/>
    <property type="evidence" value="ECO:0007669"/>
    <property type="project" value="InterPro"/>
</dbReference>
<dbReference type="PANTHER" id="PTHR11652">
    <property type="entry name" value="30S RIBOSOMAL PROTEIN S12 FAMILY MEMBER"/>
    <property type="match status" value="1"/>
</dbReference>
<evidence type="ECO:0000313" key="4">
    <source>
        <dbReference type="EMBL" id="KAJ7095969.1"/>
    </source>
</evidence>
<dbReference type="CDD" id="cd03368">
    <property type="entry name" value="Ribosomal_S12"/>
    <property type="match status" value="1"/>
</dbReference>
<gene>
    <name evidence="4" type="ORF">B0H15DRAFT_774797</name>
</gene>
<comment type="similarity">
    <text evidence="1">Belongs to the universal ribosomal protein uS12 family.</text>
</comment>
<dbReference type="SUPFAM" id="SSF50249">
    <property type="entry name" value="Nucleic acid-binding proteins"/>
    <property type="match status" value="1"/>
</dbReference>
<dbReference type="Gene3D" id="2.40.50.140">
    <property type="entry name" value="Nucleic acid-binding proteins"/>
    <property type="match status" value="1"/>
</dbReference>
<dbReference type="FunFam" id="2.40.50.140:FF:000099">
    <property type="entry name" value="Ribosomal protein S12, mitochondrial"/>
    <property type="match status" value="1"/>
</dbReference>
<keyword evidence="3" id="KW-0687">Ribonucleoprotein</keyword>
<dbReference type="InterPro" id="IPR005679">
    <property type="entry name" value="Ribosomal_uS12_bac"/>
</dbReference>
<dbReference type="GO" id="GO:0003735">
    <property type="term" value="F:structural constituent of ribosome"/>
    <property type="evidence" value="ECO:0007669"/>
    <property type="project" value="InterPro"/>
</dbReference>
<organism evidence="4 5">
    <name type="scientific">Mycena belliarum</name>
    <dbReference type="NCBI Taxonomy" id="1033014"/>
    <lineage>
        <taxon>Eukaryota</taxon>
        <taxon>Fungi</taxon>
        <taxon>Dikarya</taxon>
        <taxon>Basidiomycota</taxon>
        <taxon>Agaricomycotina</taxon>
        <taxon>Agaricomycetes</taxon>
        <taxon>Agaricomycetidae</taxon>
        <taxon>Agaricales</taxon>
        <taxon>Marasmiineae</taxon>
        <taxon>Mycenaceae</taxon>
        <taxon>Mycena</taxon>
    </lineage>
</organism>
<dbReference type="Pfam" id="PF00164">
    <property type="entry name" value="Ribosom_S12_S23"/>
    <property type="match status" value="1"/>
</dbReference>
<comment type="caution">
    <text evidence="4">The sequence shown here is derived from an EMBL/GenBank/DDBJ whole genome shotgun (WGS) entry which is preliminary data.</text>
</comment>
<dbReference type="PRINTS" id="PR01034">
    <property type="entry name" value="RIBOSOMALS12"/>
</dbReference>
<keyword evidence="2 4" id="KW-0689">Ribosomal protein</keyword>
<reference evidence="4" key="1">
    <citation type="submission" date="2023-03" db="EMBL/GenBank/DDBJ databases">
        <title>Massive genome expansion in bonnet fungi (Mycena s.s.) driven by repeated elements and novel gene families across ecological guilds.</title>
        <authorList>
            <consortium name="Lawrence Berkeley National Laboratory"/>
            <person name="Harder C.B."/>
            <person name="Miyauchi S."/>
            <person name="Viragh M."/>
            <person name="Kuo A."/>
            <person name="Thoen E."/>
            <person name="Andreopoulos B."/>
            <person name="Lu D."/>
            <person name="Skrede I."/>
            <person name="Drula E."/>
            <person name="Henrissat B."/>
            <person name="Morin E."/>
            <person name="Kohler A."/>
            <person name="Barry K."/>
            <person name="LaButti K."/>
            <person name="Morin E."/>
            <person name="Salamov A."/>
            <person name="Lipzen A."/>
            <person name="Mereny Z."/>
            <person name="Hegedus B."/>
            <person name="Baldrian P."/>
            <person name="Stursova M."/>
            <person name="Weitz H."/>
            <person name="Taylor A."/>
            <person name="Grigoriev I.V."/>
            <person name="Nagy L.G."/>
            <person name="Martin F."/>
            <person name="Kauserud H."/>
        </authorList>
    </citation>
    <scope>NUCLEOTIDE SEQUENCE</scope>
    <source>
        <strain evidence="4">CBHHK173m</strain>
    </source>
</reference>
<protein>
    <submittedName>
        <fullName evidence="4">Ribosomal protein S12</fullName>
    </submittedName>
</protein>
<proteinExistence type="inferred from homology"/>
<dbReference type="NCBIfam" id="TIGR00981">
    <property type="entry name" value="rpsL_bact"/>
    <property type="match status" value="1"/>
</dbReference>
<dbReference type="GO" id="GO:0015935">
    <property type="term" value="C:small ribosomal subunit"/>
    <property type="evidence" value="ECO:0007669"/>
    <property type="project" value="InterPro"/>
</dbReference>